<comment type="caution">
    <text evidence="4">Lacks conserved residue(s) required for the propagation of feature annotation.</text>
</comment>
<dbReference type="GO" id="GO:0102559">
    <property type="term" value="F:peptide chain release factor N(5)-glutamine methyltransferase activity"/>
    <property type="evidence" value="ECO:0007669"/>
    <property type="project" value="UniProtKB-EC"/>
</dbReference>
<dbReference type="Pfam" id="PF13847">
    <property type="entry name" value="Methyltransf_31"/>
    <property type="match status" value="1"/>
</dbReference>
<name>A0A6N3BEU1_9FIRM</name>
<dbReference type="Pfam" id="PF17827">
    <property type="entry name" value="PrmC_N"/>
    <property type="match status" value="1"/>
</dbReference>
<dbReference type="InterPro" id="IPR019874">
    <property type="entry name" value="RF_methyltr_PrmC"/>
</dbReference>
<dbReference type="CDD" id="cd02440">
    <property type="entry name" value="AdoMet_MTases"/>
    <property type="match status" value="1"/>
</dbReference>
<dbReference type="PANTHER" id="PTHR18895:SF74">
    <property type="entry name" value="MTRF1L RELEASE FACTOR GLUTAMINE METHYLTRANSFERASE"/>
    <property type="match status" value="1"/>
</dbReference>
<dbReference type="InterPro" id="IPR050320">
    <property type="entry name" value="N5-glutamine_MTase"/>
</dbReference>
<dbReference type="GO" id="GO:0003676">
    <property type="term" value="F:nucleic acid binding"/>
    <property type="evidence" value="ECO:0007669"/>
    <property type="project" value="InterPro"/>
</dbReference>
<feature type="binding site" evidence="4">
    <location>
        <position position="195"/>
    </location>
    <ligand>
        <name>S-adenosyl-L-methionine</name>
        <dbReference type="ChEBI" id="CHEBI:59789"/>
    </ligand>
</feature>
<feature type="binding site" evidence="4">
    <location>
        <position position="146"/>
    </location>
    <ligand>
        <name>S-adenosyl-L-methionine</name>
        <dbReference type="ChEBI" id="CHEBI:59789"/>
    </ligand>
</feature>
<evidence type="ECO:0000259" key="6">
    <source>
        <dbReference type="Pfam" id="PF17827"/>
    </source>
</evidence>
<dbReference type="InterPro" id="IPR002052">
    <property type="entry name" value="DNA_methylase_N6_adenine_CS"/>
</dbReference>
<comment type="function">
    <text evidence="4">Methylates the class 1 translation termination release factors RF1/PrfA and RF2/PrfB on the glutamine residue of the universally conserved GGQ motif.</text>
</comment>
<dbReference type="Gene3D" id="3.40.50.150">
    <property type="entry name" value="Vaccinia Virus protein VP39"/>
    <property type="match status" value="1"/>
</dbReference>
<dbReference type="InterPro" id="IPR004556">
    <property type="entry name" value="HemK-like"/>
</dbReference>
<evidence type="ECO:0000259" key="5">
    <source>
        <dbReference type="Pfam" id="PF13847"/>
    </source>
</evidence>
<dbReference type="NCBIfam" id="TIGR03534">
    <property type="entry name" value="RF_mod_PrmC"/>
    <property type="match status" value="1"/>
</dbReference>
<dbReference type="InterPro" id="IPR025714">
    <property type="entry name" value="Methyltranfer_dom"/>
</dbReference>
<accession>A0A6N3BEU1</accession>
<proteinExistence type="inferred from homology"/>
<feature type="binding site" evidence="4">
    <location>
        <begin position="195"/>
        <end position="198"/>
    </location>
    <ligand>
        <name>substrate</name>
    </ligand>
</feature>
<dbReference type="PRINTS" id="PR00507">
    <property type="entry name" value="N12N6MTFRASE"/>
</dbReference>
<dbReference type="GO" id="GO:0032259">
    <property type="term" value="P:methylation"/>
    <property type="evidence" value="ECO:0007669"/>
    <property type="project" value="UniProtKB-KW"/>
</dbReference>
<dbReference type="PANTHER" id="PTHR18895">
    <property type="entry name" value="HEMK METHYLTRANSFERASE"/>
    <property type="match status" value="1"/>
</dbReference>
<dbReference type="RefSeq" id="WP_156704609.1">
    <property type="nucleotide sequence ID" value="NZ_CACRUX010000043.1"/>
</dbReference>
<reference evidence="7" key="1">
    <citation type="submission" date="2019-11" db="EMBL/GenBank/DDBJ databases">
        <authorList>
            <person name="Feng L."/>
        </authorList>
    </citation>
    <scope>NUCLEOTIDE SEQUENCE</scope>
    <source>
        <strain evidence="7">VrattiLFYP33</strain>
    </source>
</reference>
<dbReference type="PROSITE" id="PS00092">
    <property type="entry name" value="N6_MTASE"/>
    <property type="match status" value="1"/>
</dbReference>
<dbReference type="Gene3D" id="1.10.8.10">
    <property type="entry name" value="DNA helicase RuvA subunit, C-terminal domain"/>
    <property type="match status" value="1"/>
</dbReference>
<dbReference type="NCBIfam" id="TIGR00536">
    <property type="entry name" value="hemK_fam"/>
    <property type="match status" value="1"/>
</dbReference>
<dbReference type="HAMAP" id="MF_02126">
    <property type="entry name" value="RF_methyltr_PrmC"/>
    <property type="match status" value="1"/>
</dbReference>
<organism evidence="7">
    <name type="scientific">Veillonella ratti</name>
    <dbReference type="NCBI Taxonomy" id="103892"/>
    <lineage>
        <taxon>Bacteria</taxon>
        <taxon>Bacillati</taxon>
        <taxon>Bacillota</taxon>
        <taxon>Negativicutes</taxon>
        <taxon>Veillonellales</taxon>
        <taxon>Veillonellaceae</taxon>
        <taxon>Veillonella</taxon>
    </lineage>
</organism>
<feature type="domain" description="Methyltransferase" evidence="5">
    <location>
        <begin position="118"/>
        <end position="272"/>
    </location>
</feature>
<dbReference type="SUPFAM" id="SSF53335">
    <property type="entry name" value="S-adenosyl-L-methionine-dependent methyltransferases"/>
    <property type="match status" value="1"/>
</dbReference>
<sequence>MPKELWTIGRLLQWTEQCFLGKGGSRLDGEVLLSHILGKDRIYLYTHYDEPLNKQELDAYRPLVLERAKGFSVAAIIGKKEFMGLPFIVNKGVLIPRPDTETLVEDILTVFDKESAPYILDVCTGPGTILYSLLHYLPKATGLGLDISKEALAVAVKNREQLELADRAKLCYSDLLSALATDTAYENAFDLIVSNPPYIPSEEILTLEQEVQNEPVIALDGGADGLDFYRRLLAEAPKYLKAGGYLAVEIGYDQAKAVTELAKTMGVYSEVVAQKDLGGIVRALRWQKTGDDNGHRN</sequence>
<protein>
    <recommendedName>
        <fullName evidence="4">Release factor glutamine methyltransferase</fullName>
        <shortName evidence="4">RF MTase</shortName>
        <ecNumber evidence="4">2.1.1.297</ecNumber>
    </recommendedName>
    <alternativeName>
        <fullName evidence="4">N5-glutamine methyltransferase PrmC</fullName>
    </alternativeName>
    <alternativeName>
        <fullName evidence="4">Protein-(glutamine-N5) MTase PrmC</fullName>
    </alternativeName>
    <alternativeName>
        <fullName evidence="4">Protein-glutamine N-methyltransferase PrmC</fullName>
    </alternativeName>
</protein>
<evidence type="ECO:0000256" key="4">
    <source>
        <dbReference type="HAMAP-Rule" id="MF_02126"/>
    </source>
</evidence>
<keyword evidence="1 4" id="KW-0489">Methyltransferase</keyword>
<keyword evidence="2 4" id="KW-0808">Transferase</keyword>
<dbReference type="AlphaFoldDB" id="A0A6N3BEU1"/>
<evidence type="ECO:0000256" key="1">
    <source>
        <dbReference type="ARBA" id="ARBA00022603"/>
    </source>
</evidence>
<evidence type="ECO:0000313" key="7">
    <source>
        <dbReference type="EMBL" id="VYU01059.1"/>
    </source>
</evidence>
<dbReference type="InterPro" id="IPR029063">
    <property type="entry name" value="SAM-dependent_MTases_sf"/>
</dbReference>
<gene>
    <name evidence="4 7" type="primary">prmC</name>
    <name evidence="7" type="ORF">VRLFYP33_01020</name>
</gene>
<keyword evidence="3 4" id="KW-0949">S-adenosyl-L-methionine</keyword>
<feature type="domain" description="Release factor glutamine methyltransferase N-terminal" evidence="6">
    <location>
        <begin position="11"/>
        <end position="78"/>
    </location>
</feature>
<evidence type="ECO:0000256" key="3">
    <source>
        <dbReference type="ARBA" id="ARBA00022691"/>
    </source>
</evidence>
<comment type="similarity">
    <text evidence="4">Belongs to the protein N5-glutamine methyltransferase family. PrmC subfamily.</text>
</comment>
<evidence type="ECO:0000256" key="2">
    <source>
        <dbReference type="ARBA" id="ARBA00022679"/>
    </source>
</evidence>
<dbReference type="EMBL" id="CACRUX010000043">
    <property type="protein sequence ID" value="VYU01059.1"/>
    <property type="molecule type" value="Genomic_DNA"/>
</dbReference>
<dbReference type="InterPro" id="IPR040758">
    <property type="entry name" value="PrmC_N"/>
</dbReference>
<comment type="catalytic activity">
    <reaction evidence="4">
        <text>L-glutaminyl-[peptide chain release factor] + S-adenosyl-L-methionine = N(5)-methyl-L-glutaminyl-[peptide chain release factor] + S-adenosyl-L-homocysteine + H(+)</text>
        <dbReference type="Rhea" id="RHEA:42896"/>
        <dbReference type="Rhea" id="RHEA-COMP:10271"/>
        <dbReference type="Rhea" id="RHEA-COMP:10272"/>
        <dbReference type="ChEBI" id="CHEBI:15378"/>
        <dbReference type="ChEBI" id="CHEBI:30011"/>
        <dbReference type="ChEBI" id="CHEBI:57856"/>
        <dbReference type="ChEBI" id="CHEBI:59789"/>
        <dbReference type="ChEBI" id="CHEBI:61891"/>
        <dbReference type="EC" id="2.1.1.297"/>
    </reaction>
</comment>
<dbReference type="EC" id="2.1.1.297" evidence="4"/>